<protein>
    <recommendedName>
        <fullName evidence="3">BPL/LPL catalytic domain-containing protein</fullName>
    </recommendedName>
</protein>
<dbReference type="PANTHER" id="PTHR12835:SF5">
    <property type="entry name" value="BIOTIN--PROTEIN LIGASE"/>
    <property type="match status" value="1"/>
</dbReference>
<dbReference type="OrthoDB" id="10250105at2759"/>
<keyword evidence="2" id="KW-0436">Ligase</keyword>
<accession>A0A067NY66</accession>
<dbReference type="InterPro" id="IPR004143">
    <property type="entry name" value="BPL_LPL_catalytic"/>
</dbReference>
<dbReference type="HOGENOM" id="CLU_006150_1_1_1"/>
<dbReference type="EMBL" id="KL198004">
    <property type="protein sequence ID" value="KDQ32814.1"/>
    <property type="molecule type" value="Genomic_DNA"/>
</dbReference>
<evidence type="ECO:0000313" key="4">
    <source>
        <dbReference type="EMBL" id="KDQ32814.1"/>
    </source>
</evidence>
<dbReference type="NCBIfam" id="TIGR00121">
    <property type="entry name" value="birA_ligase"/>
    <property type="match status" value="1"/>
</dbReference>
<dbReference type="CDD" id="cd16442">
    <property type="entry name" value="BPL"/>
    <property type="match status" value="1"/>
</dbReference>
<reference evidence="5" key="1">
    <citation type="journal article" date="2014" name="Proc. Natl. Acad. Sci. U.S.A.">
        <title>Extensive sampling of basidiomycete genomes demonstrates inadequacy of the white-rot/brown-rot paradigm for wood decay fungi.</title>
        <authorList>
            <person name="Riley R."/>
            <person name="Salamov A.A."/>
            <person name="Brown D.W."/>
            <person name="Nagy L.G."/>
            <person name="Floudas D."/>
            <person name="Held B.W."/>
            <person name="Levasseur A."/>
            <person name="Lombard V."/>
            <person name="Morin E."/>
            <person name="Otillar R."/>
            <person name="Lindquist E.A."/>
            <person name="Sun H."/>
            <person name="LaButti K.M."/>
            <person name="Schmutz J."/>
            <person name="Jabbour D."/>
            <person name="Luo H."/>
            <person name="Baker S.E."/>
            <person name="Pisabarro A.G."/>
            <person name="Walton J.D."/>
            <person name="Blanchette R.A."/>
            <person name="Henrissat B."/>
            <person name="Martin F."/>
            <person name="Cullen D."/>
            <person name="Hibbett D.S."/>
            <person name="Grigoriev I.V."/>
        </authorList>
    </citation>
    <scope>NUCLEOTIDE SEQUENCE [LARGE SCALE GENOMIC DNA]</scope>
    <source>
        <strain evidence="5">PC15</strain>
    </source>
</reference>
<evidence type="ECO:0000256" key="2">
    <source>
        <dbReference type="ARBA" id="ARBA00022598"/>
    </source>
</evidence>
<dbReference type="Pfam" id="PF03099">
    <property type="entry name" value="BPL_LplA_LipB"/>
    <property type="match status" value="1"/>
</dbReference>
<dbReference type="Gene3D" id="3.30.930.10">
    <property type="entry name" value="Bira Bifunctional Protein, Domain 2"/>
    <property type="match status" value="1"/>
</dbReference>
<dbReference type="Proteomes" id="UP000027073">
    <property type="component" value="Unassembled WGS sequence"/>
</dbReference>
<dbReference type="Pfam" id="PF09825">
    <property type="entry name" value="BPL_N"/>
    <property type="match status" value="1"/>
</dbReference>
<dbReference type="PANTHER" id="PTHR12835">
    <property type="entry name" value="BIOTIN PROTEIN LIGASE"/>
    <property type="match status" value="1"/>
</dbReference>
<evidence type="ECO:0000313" key="5">
    <source>
        <dbReference type="Proteomes" id="UP000027073"/>
    </source>
</evidence>
<proteinExistence type="inferred from homology"/>
<dbReference type="GO" id="GO:0004077">
    <property type="term" value="F:biotin--[biotin carboxyl-carrier protein] ligase activity"/>
    <property type="evidence" value="ECO:0007669"/>
    <property type="project" value="InterPro"/>
</dbReference>
<dbReference type="SUPFAM" id="SSF55681">
    <property type="entry name" value="Class II aaRS and biotin synthetases"/>
    <property type="match status" value="1"/>
</dbReference>
<organism evidence="4 5">
    <name type="scientific">Pleurotus ostreatus (strain PC15)</name>
    <name type="common">Oyster mushroom</name>
    <dbReference type="NCBI Taxonomy" id="1137138"/>
    <lineage>
        <taxon>Eukaryota</taxon>
        <taxon>Fungi</taxon>
        <taxon>Dikarya</taxon>
        <taxon>Basidiomycota</taxon>
        <taxon>Agaricomycotina</taxon>
        <taxon>Agaricomycetes</taxon>
        <taxon>Agaricomycetidae</taxon>
        <taxon>Agaricales</taxon>
        <taxon>Pleurotineae</taxon>
        <taxon>Pleurotaceae</taxon>
        <taxon>Pleurotus</taxon>
    </lineage>
</organism>
<sequence length="637" mass="68809">MNVLVYSGPEVVQASLSGALAALKTILHPNYSVQSISLQTFLSQPWYTSCALLVLPECRRPFQSKSTSAIQAFVENGGAFLGLSTGAKFSTSPLDSDITSMTAGSGSTDPLLRFRQMMKGGYLYPTYSRESSDLACSSVTVLAQDGAQARLVQTSRKEFVAVDQMEGGKALATYAGEEAAAASFIYELGKGKVVLWGPGLEYPLSSLAPTVDVSAEEHRRGELLRATLSSLSLQVPSAELPRISRPLPQFLMGPPSKPGIVLKILRPLALGYPGSEPSVLKDTNDTFFFHPIEDSNQVFQQVVAELEHVEDPANWQPKHIIVCPDGVLPPSELTPLFDCAAFFNALSAAQDKDGLPAQGEPWRMGEAFAYSKAVTSTQTMLDKNPHFLTSLPAPFVSMASYQLAGRGRGANVWLSPSGCLQFSVLIRVSLATFPASKLVFVQYLFALAVAEACREESVLGSVGNNVRLKWPNDLYAVLGDSQESRRKIGGILVNTSFTDGNVDIVIGCGVNVLNEPPITSLHQLLGPGSHNGLTMENTLAAILSKFDKMWGEFVAKNGSFEPFMDLYLSRWLHSDQLVTITTSVPHQRARIVGITPDHGLLRTMPESDGYSARGGFIDLQPDGNSFDLMSGMIKTKT</sequence>
<dbReference type="PROSITE" id="PS51733">
    <property type="entry name" value="BPL_LPL_CATALYTIC"/>
    <property type="match status" value="1"/>
</dbReference>
<dbReference type="STRING" id="1137138.A0A067NY66"/>
<evidence type="ECO:0000256" key="1">
    <source>
        <dbReference type="ARBA" id="ARBA00009934"/>
    </source>
</evidence>
<dbReference type="InParanoid" id="A0A067NY66"/>
<name>A0A067NY66_PLEO1</name>
<dbReference type="InterPro" id="IPR019197">
    <property type="entry name" value="Biotin-prot_ligase_N"/>
</dbReference>
<evidence type="ECO:0000259" key="3">
    <source>
        <dbReference type="PROSITE" id="PS51733"/>
    </source>
</evidence>
<dbReference type="FunCoup" id="A0A067NY66">
    <property type="interactions" value="351"/>
</dbReference>
<feature type="domain" description="BPL/LPL catalytic" evidence="3">
    <location>
        <begin position="353"/>
        <end position="554"/>
    </location>
</feature>
<gene>
    <name evidence="4" type="ORF">PLEOSDRAFT_1091212</name>
</gene>
<comment type="similarity">
    <text evidence="1">Belongs to the biotin--protein ligase family.</text>
</comment>
<dbReference type="GO" id="GO:0005737">
    <property type="term" value="C:cytoplasm"/>
    <property type="evidence" value="ECO:0007669"/>
    <property type="project" value="TreeGrafter"/>
</dbReference>
<dbReference type="InterPro" id="IPR045864">
    <property type="entry name" value="aa-tRNA-synth_II/BPL/LPL"/>
</dbReference>
<dbReference type="InterPro" id="IPR004408">
    <property type="entry name" value="Biotin_CoA_COase_ligase"/>
</dbReference>
<dbReference type="AlphaFoldDB" id="A0A067NY66"/>
<dbReference type="VEuPathDB" id="FungiDB:PLEOSDRAFT_1091212"/>